<dbReference type="CDD" id="cd19378">
    <property type="entry name" value="TGF_beta_DAF7"/>
    <property type="match status" value="1"/>
</dbReference>
<feature type="signal peptide" evidence="5">
    <location>
        <begin position="1"/>
        <end position="21"/>
    </location>
</feature>
<evidence type="ECO:0000256" key="3">
    <source>
        <dbReference type="ARBA" id="ARBA00022525"/>
    </source>
</evidence>
<dbReference type="STRING" id="50429.A0A2B4SG51"/>
<name>A0A2B4SG51_STYPI</name>
<dbReference type="GO" id="GO:0005615">
    <property type="term" value="C:extracellular space"/>
    <property type="evidence" value="ECO:0007669"/>
    <property type="project" value="TreeGrafter"/>
</dbReference>
<dbReference type="SUPFAM" id="SSF57501">
    <property type="entry name" value="Cystine-knot cytokines"/>
    <property type="match status" value="1"/>
</dbReference>
<evidence type="ECO:0000256" key="4">
    <source>
        <dbReference type="RuleBase" id="RU000354"/>
    </source>
</evidence>
<dbReference type="Gene3D" id="2.10.90.10">
    <property type="entry name" value="Cystine-knot cytokines"/>
    <property type="match status" value="1"/>
</dbReference>
<dbReference type="Proteomes" id="UP000225706">
    <property type="component" value="Unassembled WGS sequence"/>
</dbReference>
<dbReference type="EMBL" id="LSMT01000100">
    <property type="protein sequence ID" value="PFX27578.1"/>
    <property type="molecule type" value="Genomic_DNA"/>
</dbReference>
<keyword evidence="8" id="KW-1185">Reference proteome</keyword>
<proteinExistence type="inferred from homology"/>
<evidence type="ECO:0000259" key="6">
    <source>
        <dbReference type="PROSITE" id="PS51362"/>
    </source>
</evidence>
<protein>
    <submittedName>
        <fullName evidence="7">Inhibin beta B chain</fullName>
    </submittedName>
</protein>
<dbReference type="GO" id="GO:0005125">
    <property type="term" value="F:cytokine activity"/>
    <property type="evidence" value="ECO:0007669"/>
    <property type="project" value="TreeGrafter"/>
</dbReference>
<dbReference type="InterPro" id="IPR001839">
    <property type="entry name" value="TGF-b_C"/>
</dbReference>
<dbReference type="GO" id="GO:0008083">
    <property type="term" value="F:growth factor activity"/>
    <property type="evidence" value="ECO:0007669"/>
    <property type="project" value="UniProtKB-KW"/>
</dbReference>
<organism evidence="7 8">
    <name type="scientific">Stylophora pistillata</name>
    <name type="common">Smooth cauliflower coral</name>
    <dbReference type="NCBI Taxonomy" id="50429"/>
    <lineage>
        <taxon>Eukaryota</taxon>
        <taxon>Metazoa</taxon>
        <taxon>Cnidaria</taxon>
        <taxon>Anthozoa</taxon>
        <taxon>Hexacorallia</taxon>
        <taxon>Scleractinia</taxon>
        <taxon>Astrocoeniina</taxon>
        <taxon>Pocilloporidae</taxon>
        <taxon>Stylophora</taxon>
    </lineage>
</organism>
<evidence type="ECO:0000313" key="8">
    <source>
        <dbReference type="Proteomes" id="UP000225706"/>
    </source>
</evidence>
<comment type="similarity">
    <text evidence="2 4">Belongs to the TGF-beta family.</text>
</comment>
<keyword evidence="3" id="KW-0964">Secreted</keyword>
<evidence type="ECO:0000256" key="5">
    <source>
        <dbReference type="SAM" id="SignalP"/>
    </source>
</evidence>
<dbReference type="SMART" id="SM00204">
    <property type="entry name" value="TGFB"/>
    <property type="match status" value="1"/>
</dbReference>
<sequence length="372" mass="42011">MKLLVICLLLIFHSFHYEALSGQSHKQYLSDLEQFHVQMFKEKLLKELGLSSVPDISKEQIPKFPKFFKHYLESELKDFAAKHTDSNDLKTGNEELFLFAKRVASLPNGGGMNYLFHSRSRNSNLKIRSATLWIRLKESLPTSVEKKPNDSNGDLQLYKKYISAAKSGQSNMTRELFHSEGLKAAAGWHKVTVTSTVQEWFSLHLDDDLELDVEMKGLPSLIIGDVSDQATGQTLQPFLAVEAVEKQPLDRKRRNIVLRNCSTTPPLTCCLHEWRVNFSAIGLDFVLFPKSTTVNFCAGSCESSGLYRPSAAARLNMIRQSPHGRRASDLRRLQCCKPLVTESEALMIVLENGTLSRHLVHKMRAKSCQCAV</sequence>
<keyword evidence="5" id="KW-0732">Signal</keyword>
<dbReference type="OrthoDB" id="5948587at2759"/>
<dbReference type="AlphaFoldDB" id="A0A2B4SG51"/>
<evidence type="ECO:0000256" key="1">
    <source>
        <dbReference type="ARBA" id="ARBA00004613"/>
    </source>
</evidence>
<evidence type="ECO:0000256" key="2">
    <source>
        <dbReference type="ARBA" id="ARBA00006656"/>
    </source>
</evidence>
<reference evidence="8" key="1">
    <citation type="journal article" date="2017" name="bioRxiv">
        <title>Comparative analysis of the genomes of Stylophora pistillata and Acropora digitifera provides evidence for extensive differences between species of corals.</title>
        <authorList>
            <person name="Voolstra C.R."/>
            <person name="Li Y."/>
            <person name="Liew Y.J."/>
            <person name="Baumgarten S."/>
            <person name="Zoccola D."/>
            <person name="Flot J.-F."/>
            <person name="Tambutte S."/>
            <person name="Allemand D."/>
            <person name="Aranda M."/>
        </authorList>
    </citation>
    <scope>NUCLEOTIDE SEQUENCE [LARGE SCALE GENOMIC DNA]</scope>
</reference>
<keyword evidence="4" id="KW-0339">Growth factor</keyword>
<dbReference type="Gene3D" id="2.60.120.970">
    <property type="match status" value="1"/>
</dbReference>
<dbReference type="InterPro" id="IPR015615">
    <property type="entry name" value="TGF-beta-rel"/>
</dbReference>
<comment type="subcellular location">
    <subcellularLocation>
        <location evidence="1">Secreted</location>
    </subcellularLocation>
</comment>
<dbReference type="InterPro" id="IPR029034">
    <property type="entry name" value="Cystine-knot_cytokine"/>
</dbReference>
<feature type="chain" id="PRO_5013083720" evidence="5">
    <location>
        <begin position="22"/>
        <end position="372"/>
    </location>
</feature>
<comment type="caution">
    <text evidence="7">The sequence shown here is derived from an EMBL/GenBank/DDBJ whole genome shotgun (WGS) entry which is preliminary data.</text>
</comment>
<dbReference type="PROSITE" id="PS51362">
    <property type="entry name" value="TGF_BETA_2"/>
    <property type="match status" value="1"/>
</dbReference>
<evidence type="ECO:0000313" key="7">
    <source>
        <dbReference type="EMBL" id="PFX27578.1"/>
    </source>
</evidence>
<gene>
    <name evidence="7" type="primary">INHBB</name>
    <name evidence="7" type="ORF">AWC38_SpisGene7709</name>
</gene>
<dbReference type="PANTHER" id="PTHR11848">
    <property type="entry name" value="TGF-BETA FAMILY"/>
    <property type="match status" value="1"/>
</dbReference>
<dbReference type="Pfam" id="PF00019">
    <property type="entry name" value="TGF_beta"/>
    <property type="match status" value="1"/>
</dbReference>
<accession>A0A2B4SG51</accession>
<feature type="domain" description="TGF-beta family profile" evidence="6">
    <location>
        <begin position="251"/>
        <end position="371"/>
    </location>
</feature>